<dbReference type="PANTHER" id="PTHR42927:SF1">
    <property type="entry name" value="HELICASE SUPERFAMILY 1 AND 2 DOMAIN-CONTAINING PROTEIN"/>
    <property type="match status" value="1"/>
</dbReference>
<sequence length="993" mass="114568">MASGTKEIHFEEHIENYLTQNVKEYHSVSPNLYDRDLCVIPSEIIAFVKDTQLKQYKALEKQYGAQVDAKIVENVSKNISKNKTLDVLRNGIKDRGQKLDLAYFKPAHNKTPEHEKAYAKNRLAIIRQLKYSNRNANEIDIVLFINGIPVVTAELKNTLTNQRHHNAIKQYMQDRDPKGEPFLEFKRCLVHFAVGTEKVFMATELKGKSTYFLPFNTGLVNTNPNGFAVAYLWEDVLRKDSLLDLVQNFISVQTDKEKTYDPKTKKLVDKKSTKLLFPRFHQRRAVKRILEALKIDGTGKNYLVQHSAGSGKSNTITWLAYRLANFYQNYTDTKALYDSIIIVTDRRVLNKQIQDNIRQLDNTPGVVAYLDEKTTAQDLKKAIEDKKRIIITTIQKFPIISDVVTNFPDRTYAILIDEAHSSQSGEASRHMRKALSLEEAAEEEKDIKTVDEIIAEEISKKGQQPNISQFAFTATPKPKTLELFGTKINGQTTAFDEYTMEEAIKEGFIKDVLKNYMSFKRYYKLVKRTEIDDKEYEKKKTVRVLGNFVDLQDHAIEKKARIIIEHFASQTQNEIQGQARAMLVTKSRLHAVRFKRKFDEIMFEMGLPYKALVAFSGTVSDEDTGADYTETSMNNLGGKISIPEALKLPENRMLIVANKFQTGFDEPLLHTMFVDKKLGGANTVQTLSRLNRNRRGKDSTMVLDFVNDPELVRADFQHFYGKNYMEEENETDPNSLYDVLNVIEEHKVYYDSEVESFADIFFSKKDDFEKLQPILNTISNRFDNELEEEDKLAFKNAVKSFTKIYRFLSQIITFTDVELEKKYVFLTALLKKLPYIQNNLPLDVVNDIELDSYKIQHKFTTNLELESGDGEDEGMRPGGAGGNPEDELDFLTKIIKVLNDTFGLELTEEDKVDFNRVKKNLYENEELMAFFNKQNSKNNIKDKFDEVVDGEFLNFINTKLDFYNKMTDDKANTLFKAMMFKEFYDSEVRGIGK</sequence>
<reference evidence="3" key="1">
    <citation type="journal article" date="2019" name="Int. J. Syst. Evol. Microbiol.">
        <title>The Global Catalogue of Microorganisms (GCM) 10K type strain sequencing project: providing services to taxonomists for standard genome sequencing and annotation.</title>
        <authorList>
            <consortium name="The Broad Institute Genomics Platform"/>
            <consortium name="The Broad Institute Genome Sequencing Center for Infectious Disease"/>
            <person name="Wu L."/>
            <person name="Ma J."/>
        </authorList>
    </citation>
    <scope>NUCLEOTIDE SEQUENCE [LARGE SCALE GENOMIC DNA]</scope>
    <source>
        <strain evidence="3">JCM 17978</strain>
    </source>
</reference>
<keyword evidence="2" id="KW-0540">Nuclease</keyword>
<proteinExistence type="predicted"/>
<name>A0ABW0C197_9FLAO</name>
<evidence type="ECO:0000313" key="3">
    <source>
        <dbReference type="Proteomes" id="UP001596162"/>
    </source>
</evidence>
<feature type="domain" description="Helicase ATP-binding" evidence="1">
    <location>
        <begin position="293"/>
        <end position="494"/>
    </location>
</feature>
<dbReference type="SMART" id="SM00487">
    <property type="entry name" value="DEXDc"/>
    <property type="match status" value="1"/>
</dbReference>
<dbReference type="PANTHER" id="PTHR42927">
    <property type="entry name" value="HELICASE SUPERFAMILY 1 AND 2 DOMAIN-CONTAINING PROTEIN"/>
    <property type="match status" value="1"/>
</dbReference>
<keyword evidence="3" id="KW-1185">Reference proteome</keyword>
<dbReference type="SUPFAM" id="SSF52540">
    <property type="entry name" value="P-loop containing nucleoside triphosphate hydrolases"/>
    <property type="match status" value="1"/>
</dbReference>
<dbReference type="RefSeq" id="WP_376857930.1">
    <property type="nucleotide sequence ID" value="NZ_JBHSLA010000001.1"/>
</dbReference>
<dbReference type="Pfam" id="PF18766">
    <property type="entry name" value="SWI2_SNF2"/>
    <property type="match status" value="1"/>
</dbReference>
<dbReference type="InterPro" id="IPR007409">
    <property type="entry name" value="Restrct_endonuc_type1_HsdR_N"/>
</dbReference>
<dbReference type="EC" id="3.1.21.3" evidence="2"/>
<dbReference type="InterPro" id="IPR055180">
    <property type="entry name" value="HsdR_RecA-like_helicase_dom_2"/>
</dbReference>
<dbReference type="InterPro" id="IPR027417">
    <property type="entry name" value="P-loop_NTPase"/>
</dbReference>
<evidence type="ECO:0000313" key="2">
    <source>
        <dbReference type="EMBL" id="MFC5193753.1"/>
    </source>
</evidence>
<dbReference type="InterPro" id="IPR014001">
    <property type="entry name" value="Helicase_ATP-bd"/>
</dbReference>
<dbReference type="InterPro" id="IPR040980">
    <property type="entry name" value="SWI2_SNF2"/>
</dbReference>
<accession>A0ABW0C197</accession>
<dbReference type="Gene3D" id="3.90.1570.50">
    <property type="match status" value="1"/>
</dbReference>
<dbReference type="Pfam" id="PF04313">
    <property type="entry name" value="HSDR_N"/>
    <property type="match status" value="1"/>
</dbReference>
<dbReference type="Proteomes" id="UP001596162">
    <property type="component" value="Unassembled WGS sequence"/>
</dbReference>
<keyword evidence="2" id="KW-0378">Hydrolase</keyword>
<dbReference type="GO" id="GO:0009035">
    <property type="term" value="F:type I site-specific deoxyribonuclease activity"/>
    <property type="evidence" value="ECO:0007669"/>
    <property type="project" value="UniProtKB-EC"/>
</dbReference>
<dbReference type="Pfam" id="PF22679">
    <property type="entry name" value="T1R_D3-like"/>
    <property type="match status" value="1"/>
</dbReference>
<dbReference type="Gene3D" id="3.40.50.300">
    <property type="entry name" value="P-loop containing nucleotide triphosphate hydrolases"/>
    <property type="match status" value="3"/>
</dbReference>
<protein>
    <submittedName>
        <fullName evidence="2">Type I restriction endonuclease subunit R</fullName>
        <ecNumber evidence="2">3.1.21.3</ecNumber>
    </submittedName>
</protein>
<gene>
    <name evidence="2" type="ORF">ACFPH8_00290</name>
</gene>
<dbReference type="PROSITE" id="PS51192">
    <property type="entry name" value="HELICASE_ATP_BIND_1"/>
    <property type="match status" value="1"/>
</dbReference>
<dbReference type="EMBL" id="JBHSLA010000001">
    <property type="protein sequence ID" value="MFC5193753.1"/>
    <property type="molecule type" value="Genomic_DNA"/>
</dbReference>
<keyword evidence="2" id="KW-0255">Endonuclease</keyword>
<evidence type="ECO:0000259" key="1">
    <source>
        <dbReference type="PROSITE" id="PS51192"/>
    </source>
</evidence>
<organism evidence="2 3">
    <name type="scientific">Bizionia hallyeonensis</name>
    <dbReference type="NCBI Taxonomy" id="1123757"/>
    <lineage>
        <taxon>Bacteria</taxon>
        <taxon>Pseudomonadati</taxon>
        <taxon>Bacteroidota</taxon>
        <taxon>Flavobacteriia</taxon>
        <taxon>Flavobacteriales</taxon>
        <taxon>Flavobacteriaceae</taxon>
        <taxon>Bizionia</taxon>
    </lineage>
</organism>
<comment type="caution">
    <text evidence="2">The sequence shown here is derived from an EMBL/GenBank/DDBJ whole genome shotgun (WGS) entry which is preliminary data.</text>
</comment>